<comment type="caution">
    <text evidence="2">The sequence shown here is derived from an EMBL/GenBank/DDBJ whole genome shotgun (WGS) entry which is preliminary data.</text>
</comment>
<dbReference type="PANTHER" id="PTHR23022">
    <property type="entry name" value="TRANSPOSABLE ELEMENT-RELATED"/>
    <property type="match status" value="1"/>
</dbReference>
<sequence length="332" mass="37510">MGRGPSITDEGKGRIRGLHEAGWGVREIARSVKRSPDGVSYVLRATKKPPAKARRPKSLTDRQIRQIVRGAATGDYSASALKAKYGVACSVRAIQRLLAKVDFLVYSKMDRTLPLTKEHKEARLEFAERFSSAAQKQVVWPLIIFSDEKKFNLDGPDGYKHYWRDIRRPPRRYLSRQNGGGSLMVWGAFGVKGKSELVVLEGRQKSSDYIYTISEKMLPFAHAKYGTDYVFMQDNASIHASYETMDFFKEEGVTVLDWPARSPDLNPIENVWAILARKVYGNGKQYVSVAELTVAVQDAWKSVTMQGLHKLLDSMPARCFEVARKNGDKTHY</sequence>
<evidence type="ECO:0000313" key="5">
    <source>
        <dbReference type="Proteomes" id="UP000434957"/>
    </source>
</evidence>
<gene>
    <name evidence="2" type="ORF">PR001_g22074</name>
    <name evidence="3" type="ORF">PR003_g25416</name>
</gene>
<organism evidence="2 4">
    <name type="scientific">Phytophthora rubi</name>
    <dbReference type="NCBI Taxonomy" id="129364"/>
    <lineage>
        <taxon>Eukaryota</taxon>
        <taxon>Sar</taxon>
        <taxon>Stramenopiles</taxon>
        <taxon>Oomycota</taxon>
        <taxon>Peronosporomycetes</taxon>
        <taxon>Peronosporales</taxon>
        <taxon>Peronosporaceae</taxon>
        <taxon>Phytophthora</taxon>
    </lineage>
</organism>
<dbReference type="InterPro" id="IPR038717">
    <property type="entry name" value="Tc1-like_DDE_dom"/>
</dbReference>
<name>A0A6A3IZ31_9STRA</name>
<dbReference type="PANTHER" id="PTHR23022:SF129">
    <property type="entry name" value="TRANSPOSABLE ELEMENT TC3 TRANSPOSASE"/>
    <property type="match status" value="1"/>
</dbReference>
<dbReference type="Proteomes" id="UP000434957">
    <property type="component" value="Unassembled WGS sequence"/>
</dbReference>
<dbReference type="InterPro" id="IPR052338">
    <property type="entry name" value="Transposase_5"/>
</dbReference>
<dbReference type="Proteomes" id="UP000429607">
    <property type="component" value="Unassembled WGS sequence"/>
</dbReference>
<dbReference type="Gene3D" id="3.30.420.10">
    <property type="entry name" value="Ribonuclease H-like superfamily/Ribonuclease H"/>
    <property type="match status" value="1"/>
</dbReference>
<feature type="domain" description="Tc1-like transposase DDE" evidence="1">
    <location>
        <begin position="143"/>
        <end position="280"/>
    </location>
</feature>
<protein>
    <recommendedName>
        <fullName evidence="1">Tc1-like transposase DDE domain-containing protein</fullName>
    </recommendedName>
</protein>
<dbReference type="Pfam" id="PF13358">
    <property type="entry name" value="DDE_3"/>
    <property type="match status" value="1"/>
</dbReference>
<evidence type="ECO:0000313" key="3">
    <source>
        <dbReference type="EMBL" id="KAE9289956.1"/>
    </source>
</evidence>
<dbReference type="AlphaFoldDB" id="A0A6A3IZ31"/>
<dbReference type="Gene3D" id="1.10.10.60">
    <property type="entry name" value="Homeodomain-like"/>
    <property type="match status" value="1"/>
</dbReference>
<keyword evidence="5" id="KW-1185">Reference proteome</keyword>
<reference evidence="2 4" key="1">
    <citation type="submission" date="2018-09" db="EMBL/GenBank/DDBJ databases">
        <title>Genomic investigation of the strawberry pathogen Phytophthora fragariae indicates pathogenicity is determined by transcriptional variation in three key races.</title>
        <authorList>
            <person name="Adams T.M."/>
            <person name="Armitage A.D."/>
            <person name="Sobczyk M.K."/>
            <person name="Bates H.J."/>
            <person name="Dunwell J.M."/>
            <person name="Nellist C.F."/>
            <person name="Harrison R.J."/>
        </authorList>
    </citation>
    <scope>NUCLEOTIDE SEQUENCE [LARGE SCALE GENOMIC DNA]</scope>
    <source>
        <strain evidence="2 4">SCRP249</strain>
        <strain evidence="3 5">SCRP333</strain>
    </source>
</reference>
<dbReference type="InterPro" id="IPR036397">
    <property type="entry name" value="RNaseH_sf"/>
</dbReference>
<proteinExistence type="predicted"/>
<evidence type="ECO:0000313" key="4">
    <source>
        <dbReference type="Proteomes" id="UP000429607"/>
    </source>
</evidence>
<dbReference type="GO" id="GO:0003676">
    <property type="term" value="F:nucleic acid binding"/>
    <property type="evidence" value="ECO:0007669"/>
    <property type="project" value="InterPro"/>
</dbReference>
<dbReference type="EMBL" id="QXFT01003048">
    <property type="protein sequence ID" value="KAE9289956.1"/>
    <property type="molecule type" value="Genomic_DNA"/>
</dbReference>
<dbReference type="EMBL" id="QXFV01002405">
    <property type="protein sequence ID" value="KAE8988309.1"/>
    <property type="molecule type" value="Genomic_DNA"/>
</dbReference>
<evidence type="ECO:0000259" key="1">
    <source>
        <dbReference type="Pfam" id="PF13358"/>
    </source>
</evidence>
<evidence type="ECO:0000313" key="2">
    <source>
        <dbReference type="EMBL" id="KAE8988309.1"/>
    </source>
</evidence>
<accession>A0A6A3IZ31</accession>